<dbReference type="InterPro" id="IPR003593">
    <property type="entry name" value="AAA+_ATPase"/>
</dbReference>
<name>A0ABR9HZJ6_9PSEU</name>
<sequence>MNWLMLRMNGKMPEAARGWRCGFARGGVWVEIGFGILGQTALLLHGNPGVKPVGGRPGKVLAALVAQPNQRVPVDTVVAWAWDERENLPRDGLATLHQVGARLRQIFQAERVDPRSISIAKGGCRLDVDDQRIDYRQFRAKIARAREFHDQGQHDRAHVEALAALRLRRDEPLVDLRTDAAGEWRRRWLRNEWIPANAFVAAQQLLLGQTELVVARLEELDAAHPMELSLAKLRIRALVAAGRGLEASEYFRRVHREFQDSGDPQAADELLAVYNEVIKPGAVTFPALTRPVSPPAAAKPVADDQLLPAVWHLAPDVDGVVGRESVIAELDAFTTDSAGFPRSEVVMLTGGPGVGKTTVALKWAHRVAGRYPHGVVMLDLRGDGQTAGATAADVVELLLELLDVQVDQIVSSIARAARLTRLLQQRRMLVILDNVARTDQVEPLLGVLAGCTVVVVTRQRLSALLAVRPSPVVTVTPLSAEAARELLERRVGVRVRQDSAGVMGLIRLCQGNALALTLVAVRAAARVGMRLTTLAEALRDADMLLDLGNDGDGPGRSLRSAFTLSFQGLAPAEQRTFAMLGLHPGIEVASEAVAAADGRSVSSVRRSLDVLVAAHLIEQPGDLDRYRMHNLLQLFAGSLARMLSDADAARRRLLEFYVATAFEAHRMVYPGRGRLDMPQISDGVVAARFATAAAARQWFLRERTTLTASVELAAREQLHEIAFTLPSLTADVFDRHGYFGDIITGFTVAASSAAAVGDVDAEASSLNDLGHVLLLMGQDSRAEPYLEAALRLVDAHGIGIGRVTVMLNMARRHLHAGRVAQAVKMSRETLAAARTLGEPERCAAALHRLADALLEQGGHHADALDLYREALALRERIEDGPGRILTHIALGDLLIRMGRREEAAEQCRKASALISANQYLPAAMKLNTVLARLRHAEGDDRAALRHAHQAVELADRSGHATGRGRALDTLARILCDRGNLDDARALWKRAAQLFRDRERVGQARRIEALLEELDFAVIPQARDGDRDTVAMPSPRLSTRVWRRRSPADFDELA</sequence>
<reference evidence="3 4" key="1">
    <citation type="submission" date="2020-10" db="EMBL/GenBank/DDBJ databases">
        <title>Sequencing the genomes of 1000 actinobacteria strains.</title>
        <authorList>
            <person name="Klenk H.-P."/>
        </authorList>
    </citation>
    <scope>NUCLEOTIDE SEQUENCE [LARGE SCALE GENOMIC DNA]</scope>
    <source>
        <strain evidence="3 4">DSM 44653</strain>
    </source>
</reference>
<dbReference type="Gene3D" id="1.25.40.10">
    <property type="entry name" value="Tetratricopeptide repeat domain"/>
    <property type="match status" value="3"/>
</dbReference>
<dbReference type="PANTHER" id="PTHR47691:SF3">
    <property type="entry name" value="HTH-TYPE TRANSCRIPTIONAL REGULATOR RV0890C-RELATED"/>
    <property type="match status" value="1"/>
</dbReference>
<dbReference type="SMART" id="SM00382">
    <property type="entry name" value="AAA"/>
    <property type="match status" value="1"/>
</dbReference>
<proteinExistence type="predicted"/>
<dbReference type="SUPFAM" id="SSF52540">
    <property type="entry name" value="P-loop containing nucleoside triphosphate hydrolases"/>
    <property type="match status" value="1"/>
</dbReference>
<accession>A0ABR9HZJ6</accession>
<feature type="domain" description="AAA+ ATPase" evidence="1">
    <location>
        <begin position="342"/>
        <end position="498"/>
    </location>
</feature>
<comment type="caution">
    <text evidence="3">The sequence shown here is derived from an EMBL/GenBank/DDBJ whole genome shotgun (WGS) entry which is preliminary data.</text>
</comment>
<keyword evidence="4" id="KW-1185">Reference proteome</keyword>
<dbReference type="PANTHER" id="PTHR47691">
    <property type="entry name" value="REGULATOR-RELATED"/>
    <property type="match status" value="1"/>
</dbReference>
<feature type="domain" description="Bacterial transcriptional activator" evidence="2">
    <location>
        <begin position="133"/>
        <end position="278"/>
    </location>
</feature>
<dbReference type="InterPro" id="IPR019734">
    <property type="entry name" value="TPR_rpt"/>
</dbReference>
<dbReference type="Proteomes" id="UP000631670">
    <property type="component" value="Unassembled WGS sequence"/>
</dbReference>
<gene>
    <name evidence="3" type="ORF">H4696_003440</name>
</gene>
<dbReference type="SMART" id="SM00028">
    <property type="entry name" value="TPR"/>
    <property type="match status" value="5"/>
</dbReference>
<dbReference type="Gene3D" id="1.10.10.10">
    <property type="entry name" value="Winged helix-like DNA-binding domain superfamily/Winged helix DNA-binding domain"/>
    <property type="match status" value="1"/>
</dbReference>
<evidence type="ECO:0000259" key="1">
    <source>
        <dbReference type="SMART" id="SM00382"/>
    </source>
</evidence>
<dbReference type="GO" id="GO:0003677">
    <property type="term" value="F:DNA binding"/>
    <property type="evidence" value="ECO:0007669"/>
    <property type="project" value="UniProtKB-KW"/>
</dbReference>
<evidence type="ECO:0000313" key="4">
    <source>
        <dbReference type="Proteomes" id="UP000631670"/>
    </source>
</evidence>
<protein>
    <submittedName>
        <fullName evidence="3">DNA-binding SARP family transcriptional activator</fullName>
    </submittedName>
</protein>
<dbReference type="InterPro" id="IPR041617">
    <property type="entry name" value="TPR_MalT"/>
</dbReference>
<dbReference type="InterPro" id="IPR027417">
    <property type="entry name" value="P-loop_NTPase"/>
</dbReference>
<evidence type="ECO:0000313" key="3">
    <source>
        <dbReference type="EMBL" id="MBE1496340.1"/>
    </source>
</evidence>
<organism evidence="3 4">
    <name type="scientific">Amycolatopsis lexingtonensis</name>
    <dbReference type="NCBI Taxonomy" id="218822"/>
    <lineage>
        <taxon>Bacteria</taxon>
        <taxon>Bacillati</taxon>
        <taxon>Actinomycetota</taxon>
        <taxon>Actinomycetes</taxon>
        <taxon>Pseudonocardiales</taxon>
        <taxon>Pseudonocardiaceae</taxon>
        <taxon>Amycolatopsis</taxon>
    </lineage>
</organism>
<dbReference type="EMBL" id="JADBEG010000001">
    <property type="protein sequence ID" value="MBE1496340.1"/>
    <property type="molecule type" value="Genomic_DNA"/>
</dbReference>
<dbReference type="InterPro" id="IPR011990">
    <property type="entry name" value="TPR-like_helical_dom_sf"/>
</dbReference>
<dbReference type="SUPFAM" id="SSF48452">
    <property type="entry name" value="TPR-like"/>
    <property type="match status" value="2"/>
</dbReference>
<keyword evidence="3" id="KW-0238">DNA-binding</keyword>
<dbReference type="Pfam" id="PF03704">
    <property type="entry name" value="BTAD"/>
    <property type="match status" value="1"/>
</dbReference>
<dbReference type="Pfam" id="PF17874">
    <property type="entry name" value="TPR_MalT"/>
    <property type="match status" value="1"/>
</dbReference>
<dbReference type="Gene3D" id="3.40.50.300">
    <property type="entry name" value="P-loop containing nucleotide triphosphate hydrolases"/>
    <property type="match status" value="1"/>
</dbReference>
<dbReference type="SMART" id="SM01043">
    <property type="entry name" value="BTAD"/>
    <property type="match status" value="1"/>
</dbReference>
<evidence type="ECO:0000259" key="2">
    <source>
        <dbReference type="SMART" id="SM01043"/>
    </source>
</evidence>
<dbReference type="RefSeq" id="WP_143265113.1">
    <property type="nucleotide sequence ID" value="NZ_JADBEG010000001.1"/>
</dbReference>
<dbReference type="InterPro" id="IPR002182">
    <property type="entry name" value="NB-ARC"/>
</dbReference>
<dbReference type="PRINTS" id="PR00364">
    <property type="entry name" value="DISEASERSIST"/>
</dbReference>
<dbReference type="InterPro" id="IPR005158">
    <property type="entry name" value="BTAD"/>
</dbReference>
<dbReference type="InterPro" id="IPR036388">
    <property type="entry name" value="WH-like_DNA-bd_sf"/>
</dbReference>
<dbReference type="Pfam" id="PF00931">
    <property type="entry name" value="NB-ARC"/>
    <property type="match status" value="1"/>
</dbReference>